<organism evidence="6 7">
    <name type="scientific">Actinoplanes subglobosus</name>
    <dbReference type="NCBI Taxonomy" id="1547892"/>
    <lineage>
        <taxon>Bacteria</taxon>
        <taxon>Bacillati</taxon>
        <taxon>Actinomycetota</taxon>
        <taxon>Actinomycetes</taxon>
        <taxon>Micromonosporales</taxon>
        <taxon>Micromonosporaceae</taxon>
        <taxon>Actinoplanes</taxon>
    </lineage>
</organism>
<evidence type="ECO:0000313" key="7">
    <source>
        <dbReference type="Proteomes" id="UP001595867"/>
    </source>
</evidence>
<keyword evidence="3" id="KW-0328">Glycosyltransferase</keyword>
<dbReference type="PANTHER" id="PTHR43179:SF12">
    <property type="entry name" value="GALACTOFURANOSYLTRANSFERASE GLFT2"/>
    <property type="match status" value="1"/>
</dbReference>
<sequence length="473" mass="50693">MTARPPLPVGFRVDLDPATLRLTGDLWFGGSPARILRLTAAGQALWQRLESGTVTSRAEGILARRMTDEGLAHPLPPEPATTPAITVVVPVRGRPEMLDRCLTGLGDRHPVIVVDDATTDPRVVAGVAARHGATLVRRDINGGPAAARNTGLRHVTTELVALVDSDCRPVHGWLEQLAAHFADPLVAVAAPRVVAAGDGPCALDMGDRPARVVARTPVPYVPTAALLARTSALRQMERDGDVFEVALRPGEDVDLVWRLHRAGWLVRYDPSVRVAHEEPATRAALLARRFHYGTSVAPLAVRHPGAMSPLELHPWPALTVAGLLARRPTLAGAAFTASVFAMLRTLRKAGVPEAGTVPAMAEAVRQTWLGTGRYATRFASPLLAAVLVAPGGRTPARRWGRRLAAASLLLGPALTAWLPRRSSTGPVRFVADSIADDIAYGAGVWAGCLRERTTEPLRPVINRHPLRDERPTR</sequence>
<dbReference type="InterPro" id="IPR001173">
    <property type="entry name" value="Glyco_trans_2-like"/>
</dbReference>
<reference evidence="7" key="1">
    <citation type="journal article" date="2019" name="Int. J. Syst. Evol. Microbiol.">
        <title>The Global Catalogue of Microorganisms (GCM) 10K type strain sequencing project: providing services to taxonomists for standard genome sequencing and annotation.</title>
        <authorList>
            <consortium name="The Broad Institute Genomics Platform"/>
            <consortium name="The Broad Institute Genome Sequencing Center for Infectious Disease"/>
            <person name="Wu L."/>
            <person name="Ma J."/>
        </authorList>
    </citation>
    <scope>NUCLEOTIDE SEQUENCE [LARGE SCALE GENOMIC DNA]</scope>
    <source>
        <strain evidence="7">TBRC 5832</strain>
    </source>
</reference>
<dbReference type="NCBIfam" id="TIGR03965">
    <property type="entry name" value="mycofact_glyco"/>
    <property type="match status" value="1"/>
</dbReference>
<evidence type="ECO:0000259" key="5">
    <source>
        <dbReference type="Pfam" id="PF00535"/>
    </source>
</evidence>
<dbReference type="Proteomes" id="UP001595867">
    <property type="component" value="Unassembled WGS sequence"/>
</dbReference>
<comment type="pathway">
    <text evidence="1">Cell wall biogenesis; cell wall polysaccharide biosynthesis.</text>
</comment>
<dbReference type="Gene3D" id="3.90.550.10">
    <property type="entry name" value="Spore Coat Polysaccharide Biosynthesis Protein SpsA, Chain A"/>
    <property type="match status" value="1"/>
</dbReference>
<dbReference type="Pfam" id="PF00535">
    <property type="entry name" value="Glycos_transf_2"/>
    <property type="match status" value="1"/>
</dbReference>
<name>A0ABV8J1X1_9ACTN</name>
<evidence type="ECO:0000256" key="4">
    <source>
        <dbReference type="ARBA" id="ARBA00022679"/>
    </source>
</evidence>
<evidence type="ECO:0000256" key="1">
    <source>
        <dbReference type="ARBA" id="ARBA00004776"/>
    </source>
</evidence>
<proteinExistence type="inferred from homology"/>
<feature type="domain" description="Glycosyltransferase 2-like" evidence="5">
    <location>
        <begin position="86"/>
        <end position="198"/>
    </location>
</feature>
<evidence type="ECO:0000313" key="6">
    <source>
        <dbReference type="EMBL" id="MFC4069039.1"/>
    </source>
</evidence>
<comment type="similarity">
    <text evidence="2">Belongs to the glycosyltransferase 2 family.</text>
</comment>
<dbReference type="EMBL" id="JBHSBL010000020">
    <property type="protein sequence ID" value="MFC4069039.1"/>
    <property type="molecule type" value="Genomic_DNA"/>
</dbReference>
<comment type="caution">
    <text evidence="6">The sequence shown here is derived from an EMBL/GenBank/DDBJ whole genome shotgun (WGS) entry which is preliminary data.</text>
</comment>
<protein>
    <submittedName>
        <fullName evidence="6">Mycofactocin biosynthesis glycosyltransferase MftF</fullName>
    </submittedName>
</protein>
<dbReference type="RefSeq" id="WP_378069940.1">
    <property type="nucleotide sequence ID" value="NZ_JBHSBL010000020.1"/>
</dbReference>
<evidence type="ECO:0000256" key="3">
    <source>
        <dbReference type="ARBA" id="ARBA00022676"/>
    </source>
</evidence>
<gene>
    <name evidence="6" type="primary">mftF</name>
    <name evidence="6" type="ORF">ACFO0C_29250</name>
</gene>
<evidence type="ECO:0000256" key="2">
    <source>
        <dbReference type="ARBA" id="ARBA00006739"/>
    </source>
</evidence>
<dbReference type="InterPro" id="IPR023981">
    <property type="entry name" value="MftF"/>
</dbReference>
<dbReference type="SUPFAM" id="SSF53448">
    <property type="entry name" value="Nucleotide-diphospho-sugar transferases"/>
    <property type="match status" value="1"/>
</dbReference>
<keyword evidence="4" id="KW-0808">Transferase</keyword>
<dbReference type="InterPro" id="IPR029044">
    <property type="entry name" value="Nucleotide-diphossugar_trans"/>
</dbReference>
<keyword evidence="7" id="KW-1185">Reference proteome</keyword>
<accession>A0ABV8J1X1</accession>
<dbReference type="PANTHER" id="PTHR43179">
    <property type="entry name" value="RHAMNOSYLTRANSFERASE WBBL"/>
    <property type="match status" value="1"/>
</dbReference>